<evidence type="ECO:0000313" key="1">
    <source>
        <dbReference type="EMBL" id="KDQ61878.1"/>
    </source>
</evidence>
<dbReference type="HOGENOM" id="CLU_2622364_0_0_1"/>
<dbReference type="AlphaFoldDB" id="A0A067Q490"/>
<reference evidence="2" key="1">
    <citation type="journal article" date="2014" name="Proc. Natl. Acad. Sci. U.S.A.">
        <title>Extensive sampling of basidiomycete genomes demonstrates inadequacy of the white-rot/brown-rot paradigm for wood decay fungi.</title>
        <authorList>
            <person name="Riley R."/>
            <person name="Salamov A.A."/>
            <person name="Brown D.W."/>
            <person name="Nagy L.G."/>
            <person name="Floudas D."/>
            <person name="Held B.W."/>
            <person name="Levasseur A."/>
            <person name="Lombard V."/>
            <person name="Morin E."/>
            <person name="Otillar R."/>
            <person name="Lindquist E.A."/>
            <person name="Sun H."/>
            <person name="LaButti K.M."/>
            <person name="Schmutz J."/>
            <person name="Jabbour D."/>
            <person name="Luo H."/>
            <person name="Baker S.E."/>
            <person name="Pisabarro A.G."/>
            <person name="Walton J.D."/>
            <person name="Blanchette R.A."/>
            <person name="Henrissat B."/>
            <person name="Martin F."/>
            <person name="Cullen D."/>
            <person name="Hibbett D.S."/>
            <person name="Grigoriev I.V."/>
        </authorList>
    </citation>
    <scope>NUCLEOTIDE SEQUENCE [LARGE SCALE GENOMIC DNA]</scope>
    <source>
        <strain evidence="2">MUCL 33604</strain>
    </source>
</reference>
<protein>
    <submittedName>
        <fullName evidence="1">Uncharacterized protein</fullName>
    </submittedName>
</protein>
<dbReference type="InParanoid" id="A0A067Q490"/>
<dbReference type="OrthoDB" id="1668230at2759"/>
<proteinExistence type="predicted"/>
<dbReference type="Proteomes" id="UP000027265">
    <property type="component" value="Unassembled WGS sequence"/>
</dbReference>
<sequence length="78" mass="8481">MHTQIILQHCYPEVKTKELRNSHNPHVAELLGIVMISDAPAVVLKGYANGNAADYLRLSPCITSGGLVFDMVAATPDY</sequence>
<name>A0A067Q490_9AGAM</name>
<organism evidence="1 2">
    <name type="scientific">Jaapia argillacea MUCL 33604</name>
    <dbReference type="NCBI Taxonomy" id="933084"/>
    <lineage>
        <taxon>Eukaryota</taxon>
        <taxon>Fungi</taxon>
        <taxon>Dikarya</taxon>
        <taxon>Basidiomycota</taxon>
        <taxon>Agaricomycotina</taxon>
        <taxon>Agaricomycetes</taxon>
        <taxon>Agaricomycetidae</taxon>
        <taxon>Jaapiales</taxon>
        <taxon>Jaapiaceae</taxon>
        <taxon>Jaapia</taxon>
    </lineage>
</organism>
<accession>A0A067Q490</accession>
<gene>
    <name evidence="1" type="ORF">JAAARDRAFT_31359</name>
</gene>
<evidence type="ECO:0000313" key="2">
    <source>
        <dbReference type="Proteomes" id="UP000027265"/>
    </source>
</evidence>
<dbReference type="EMBL" id="KL197712">
    <property type="protein sequence ID" value="KDQ61878.1"/>
    <property type="molecule type" value="Genomic_DNA"/>
</dbReference>
<keyword evidence="2" id="KW-1185">Reference proteome</keyword>